<evidence type="ECO:0000313" key="1">
    <source>
        <dbReference type="EMBL" id="TGJ81266.1"/>
    </source>
</evidence>
<protein>
    <recommendedName>
        <fullName evidence="3">Fungal N-terminal domain-containing protein</fullName>
    </recommendedName>
</protein>
<evidence type="ECO:0000313" key="2">
    <source>
        <dbReference type="Proteomes" id="UP000297716"/>
    </source>
</evidence>
<proteinExistence type="predicted"/>
<keyword evidence="2" id="KW-1185">Reference proteome</keyword>
<gene>
    <name evidence="1" type="ORF">E0Z10_g7499</name>
</gene>
<reference evidence="1 2" key="1">
    <citation type="submission" date="2019-03" db="EMBL/GenBank/DDBJ databases">
        <title>Draft genome sequence of Xylaria hypoxylon DSM 108379, a ubiquitous saprotrophic-parasitic fungi on hardwood.</title>
        <authorList>
            <person name="Buettner E."/>
            <person name="Leonhardt S."/>
            <person name="Gebauer A.M."/>
            <person name="Liers C."/>
            <person name="Hofrichter M."/>
            <person name="Kellner H."/>
        </authorList>
    </citation>
    <scope>NUCLEOTIDE SEQUENCE [LARGE SCALE GENOMIC DNA]</scope>
    <source>
        <strain evidence="1 2">DSM 108379</strain>
    </source>
</reference>
<dbReference type="EMBL" id="SKBN01000177">
    <property type="protein sequence ID" value="TGJ81266.1"/>
    <property type="molecule type" value="Genomic_DNA"/>
</dbReference>
<evidence type="ECO:0008006" key="3">
    <source>
        <dbReference type="Google" id="ProtNLM"/>
    </source>
</evidence>
<accession>A0A4Z0YUX1</accession>
<dbReference type="AlphaFoldDB" id="A0A4Z0YUX1"/>
<name>A0A4Z0YUX1_9PEZI</name>
<dbReference type="OrthoDB" id="3200163at2759"/>
<comment type="caution">
    <text evidence="1">The sequence shown here is derived from an EMBL/GenBank/DDBJ whole genome shotgun (WGS) entry which is preliminary data.</text>
</comment>
<organism evidence="1 2">
    <name type="scientific">Xylaria hypoxylon</name>
    <dbReference type="NCBI Taxonomy" id="37992"/>
    <lineage>
        <taxon>Eukaryota</taxon>
        <taxon>Fungi</taxon>
        <taxon>Dikarya</taxon>
        <taxon>Ascomycota</taxon>
        <taxon>Pezizomycotina</taxon>
        <taxon>Sordariomycetes</taxon>
        <taxon>Xylariomycetidae</taxon>
        <taxon>Xylariales</taxon>
        <taxon>Xylariaceae</taxon>
        <taxon>Xylaria</taxon>
    </lineage>
</organism>
<sequence>MAEALSVAASGIAVAQVAAQVGKSIIKLKQLWDDLKDVPSTIRDLLDQIECLDPALWEAETTFSQSSLPPMFWDNSLASRSTAYCRKALSSLTEIVDELALQINRPGKLRSKVASAKVVLKKELLKSLEHRLQNAVRMLTLAQQSYLVALTRIQPDIIIQRFNEITTPLITQTLQNNVQLERRGSFNTRHQQLPSKVMELTDYDEPQNRLLRSRRFPKSRDIVSGYRFRLPAWLSRTTWELQSSRSYGNWKLNLRCYSVVSEDSRVFEIARYGTPSDLQMLCARGLASPWDRDDFSHKTLLHSLNGPMVTYLLDIGLNPLEVNNYDLTPIGGILWDLCENSIPNRWPSINELEILFDFPGVSLDPKGKSNGYDLEEYGRRESELLADNDSELNRAVVCQMDKPAKRYRYDIAQLRGYEYGPEPKDWKILLSFPEKSYAADFWRLVEDGPQLVPGAWVEDSDDEEGYTTD</sequence>
<dbReference type="Proteomes" id="UP000297716">
    <property type="component" value="Unassembled WGS sequence"/>
</dbReference>